<proteinExistence type="predicted"/>
<dbReference type="EMBL" id="CP013251">
    <property type="protein sequence ID" value="AMO54301.1"/>
    <property type="molecule type" value="Genomic_DNA"/>
</dbReference>
<dbReference type="KEGG" id="emp:EZMO1_0027"/>
<dbReference type="Pfam" id="PF17782">
    <property type="entry name" value="WHD_DprA"/>
    <property type="match status" value="1"/>
</dbReference>
<dbReference type="InterPro" id="IPR036388">
    <property type="entry name" value="WH-like_DNA-bd_sf"/>
</dbReference>
<protein>
    <recommendedName>
        <fullName evidence="1">DprA winged helix domain-containing protein</fullName>
    </recommendedName>
</protein>
<dbReference type="EMBL" id="CP013251">
    <property type="protein sequence ID" value="AMO54297.1"/>
    <property type="molecule type" value="Genomic_DNA"/>
</dbReference>
<feature type="domain" description="DprA winged helix" evidence="1">
    <location>
        <begin position="14"/>
        <end position="48"/>
    </location>
</feature>
<name>A0A142B6C5_9GAMM</name>
<reference evidence="3 4" key="2">
    <citation type="journal article" date="2016" name="Front. Microbiol.">
        <title>Genomic Insight into the Host-Endosymbiont Relationship of Endozoicomonas montiporae CL-33(T) with its Coral Host.</title>
        <authorList>
            <person name="Ding J.-Y."/>
            <person name="Shiu J.-H."/>
            <person name="Chen W.-M."/>
            <person name="Chiang Y.-R."/>
            <person name="Tang S.-L."/>
        </authorList>
    </citation>
    <scope>NUCLEOTIDE SEQUENCE [LARGE SCALE GENOMIC DNA]</scope>
    <source>
        <strain evidence="3 4">CL-33</strain>
    </source>
</reference>
<dbReference type="AlphaFoldDB" id="A0A142B6C5"/>
<gene>
    <name evidence="2" type="ORF">EZMO1_0021</name>
    <name evidence="3" type="ORF">EZMO1_0027</name>
</gene>
<sequence>MNKPFVDILMGSASMDLLSQVSGLPCAELSVVLTELEMEGLVQSVPGGFVRVR</sequence>
<dbReference type="KEGG" id="emp:EZMO1_0021"/>
<evidence type="ECO:0000313" key="2">
    <source>
        <dbReference type="EMBL" id="AMO54297.1"/>
    </source>
</evidence>
<evidence type="ECO:0000313" key="4">
    <source>
        <dbReference type="Proteomes" id="UP000071065"/>
    </source>
</evidence>
<reference evidence="3" key="1">
    <citation type="submission" date="2015-11" db="EMBL/GenBank/DDBJ databases">
        <authorList>
            <person name="Zhang Y."/>
            <person name="Guo Z."/>
        </authorList>
    </citation>
    <scope>NUCLEOTIDE SEQUENCE</scope>
    <source>
        <strain evidence="3">CL-33</strain>
    </source>
</reference>
<evidence type="ECO:0000313" key="3">
    <source>
        <dbReference type="EMBL" id="AMO54301.1"/>
    </source>
</evidence>
<dbReference type="Proteomes" id="UP000071065">
    <property type="component" value="Chromosome"/>
</dbReference>
<organism evidence="3 4">
    <name type="scientific">Endozoicomonas montiporae CL-33</name>
    <dbReference type="NCBI Taxonomy" id="570277"/>
    <lineage>
        <taxon>Bacteria</taxon>
        <taxon>Pseudomonadati</taxon>
        <taxon>Pseudomonadota</taxon>
        <taxon>Gammaproteobacteria</taxon>
        <taxon>Oceanospirillales</taxon>
        <taxon>Endozoicomonadaceae</taxon>
        <taxon>Endozoicomonas</taxon>
    </lineage>
</organism>
<dbReference type="PATRIC" id="fig|570277.3.peg.21"/>
<dbReference type="InterPro" id="IPR041614">
    <property type="entry name" value="DprA_WH"/>
</dbReference>
<evidence type="ECO:0000259" key="1">
    <source>
        <dbReference type="Pfam" id="PF17782"/>
    </source>
</evidence>
<accession>A0A142B6C5</accession>
<dbReference type="RefSeq" id="WP_160174116.1">
    <property type="nucleotide sequence ID" value="NZ_CP013251.1"/>
</dbReference>
<dbReference type="Gene3D" id="1.10.10.10">
    <property type="entry name" value="Winged helix-like DNA-binding domain superfamily/Winged helix DNA-binding domain"/>
    <property type="match status" value="1"/>
</dbReference>